<feature type="signal peptide" evidence="1">
    <location>
        <begin position="1"/>
        <end position="26"/>
    </location>
</feature>
<organism evidence="2 3">
    <name type="scientific">Glycocaulis abyssi</name>
    <dbReference type="NCBI Taxonomy" id="1433403"/>
    <lineage>
        <taxon>Bacteria</taxon>
        <taxon>Pseudomonadati</taxon>
        <taxon>Pseudomonadota</taxon>
        <taxon>Alphaproteobacteria</taxon>
        <taxon>Maricaulales</taxon>
        <taxon>Maricaulaceae</taxon>
        <taxon>Glycocaulis</taxon>
    </lineage>
</organism>
<feature type="chain" id="PRO_5046045726" evidence="1">
    <location>
        <begin position="27"/>
        <end position="842"/>
    </location>
</feature>
<evidence type="ECO:0000313" key="2">
    <source>
        <dbReference type="EMBL" id="MFC4726155.1"/>
    </source>
</evidence>
<protein>
    <submittedName>
        <fullName evidence="2">Conjugal transfer protein TraN</fullName>
    </submittedName>
</protein>
<dbReference type="RefSeq" id="WP_371395190.1">
    <property type="nucleotide sequence ID" value="NZ_CP163422.1"/>
</dbReference>
<gene>
    <name evidence="2" type="primary">traN</name>
    <name evidence="2" type="ORF">ACFPB0_12715</name>
</gene>
<sequence length="842" mass="93235">MSPLFIRFVVGVSACVMAFSHGVAMADGPQFNFPSQRNQDAAQAARSVQPPDVDFGAFRPSDLGGAAEPPAHLLDYGNNPAQMGNDVMGRHLEPITKPEYEAILGNRYEGGGQFDDMVAGMLDQAENFDEWITDPGGRFEECTTETVVRDYETRTTYHCSIDNGEGIDQPACERVVHYSVDRDYVYRCDENRPRTVSSWSTQCSGFDSNADCTLEEEECTQEVDALPDSYTCYDWHDEEVSQELCYQSRDLEVEEEYVYRCVRTLDEDGNVVSQNSSCGAANTGGCVPQGGSSCTEITEIYDSYYCYFGVGHNGVHTGYGQLGNICMGPNDELICGGGNCIQNGQPIEIITGCELSEYCLADLQGNIDNPNTPFHLCARWARDFRCSTGNYCSRERQDYRCDSPVSGATPVDIIEHVSLGNWQWEAGCSSRGNPDCGIVQTTCVQNTPHGCVRRERRYECVTRVPDTDCDPPPYCSSPTQRCIAFNANGQCDRVEHVYDCWGDPEGCVGRERTYVCDNPAGPPPDGFIDHIGEPEWREIGCPQLDPEWECEEQDTVCLDGPGTKLIDDVEVYSECWHERTDYICPGVGETVTDCNPDPNCVLQSEECMDDDCRSRTMVYECVEPGEYVQEVDQCRTVSCTNGVCIEVERDNAAAQAPWALAQLAALFEAHNFDEMTLMAGEALQCHKTGIWKNCCSGGGIAINWLNGSCNEEEQRLAQAREADLCVDVGWYCHRRGWFGCRQQRRTSCCFGSVLARIINEEGRAQLGLDFGEPADADCDGLTPEQFAQLDLSLMDFTPMMAEMMQGFAPEGESSVSARIQQRVSDFYSSGVNTDIPPGDGDD</sequence>
<reference evidence="3" key="1">
    <citation type="journal article" date="2019" name="Int. J. Syst. Evol. Microbiol.">
        <title>The Global Catalogue of Microorganisms (GCM) 10K type strain sequencing project: providing services to taxonomists for standard genome sequencing and annotation.</title>
        <authorList>
            <consortium name="The Broad Institute Genomics Platform"/>
            <consortium name="The Broad Institute Genome Sequencing Center for Infectious Disease"/>
            <person name="Wu L."/>
            <person name="Ma J."/>
        </authorList>
    </citation>
    <scope>NUCLEOTIDE SEQUENCE [LARGE SCALE GENOMIC DNA]</scope>
    <source>
        <strain evidence="3">CCUG 62981</strain>
    </source>
</reference>
<proteinExistence type="predicted"/>
<name>A0ABV9NGU8_9PROT</name>
<keyword evidence="1" id="KW-0732">Signal</keyword>
<dbReference type="InterPro" id="IPR014121">
    <property type="entry name" value="TraN_Ftype"/>
</dbReference>
<keyword evidence="3" id="KW-1185">Reference proteome</keyword>
<evidence type="ECO:0000313" key="3">
    <source>
        <dbReference type="Proteomes" id="UP001596024"/>
    </source>
</evidence>
<dbReference type="Pfam" id="PF06986">
    <property type="entry name" value="F_T4SS_TraN"/>
    <property type="match status" value="1"/>
</dbReference>
<evidence type="ECO:0000256" key="1">
    <source>
        <dbReference type="SAM" id="SignalP"/>
    </source>
</evidence>
<comment type="caution">
    <text evidence="2">The sequence shown here is derived from an EMBL/GenBank/DDBJ whole genome shotgun (WGS) entry which is preliminary data.</text>
</comment>
<dbReference type="Proteomes" id="UP001596024">
    <property type="component" value="Unassembled WGS sequence"/>
</dbReference>
<accession>A0ABV9NGU8</accession>
<dbReference type="EMBL" id="JBHSGQ010000007">
    <property type="protein sequence ID" value="MFC4726155.1"/>
    <property type="molecule type" value="Genomic_DNA"/>
</dbReference>